<keyword evidence="2" id="KW-0812">Transmembrane</keyword>
<keyword evidence="2" id="KW-0472">Membrane</keyword>
<gene>
    <name evidence="3" type="ORF">AMQ22_01880</name>
</gene>
<accession>A0A150ITZ4</accession>
<organism evidence="3 4">
    <name type="scientific">Candidatus Methanofastidiosum methylothiophilum</name>
    <dbReference type="NCBI Taxonomy" id="1705564"/>
    <lineage>
        <taxon>Archaea</taxon>
        <taxon>Methanobacteriati</taxon>
        <taxon>Methanobacteriota</taxon>
        <taxon>Stenosarchaea group</taxon>
        <taxon>Candidatus Methanofastidiosia</taxon>
        <taxon>Candidatus Methanofastidiosales</taxon>
        <taxon>Candidatus Methanofastidiosaceae</taxon>
        <taxon>Candidatus Methanofastidiosum</taxon>
    </lineage>
</organism>
<reference evidence="3 4" key="1">
    <citation type="journal article" date="2016" name="ISME J.">
        <title>Chasing the elusive Euryarchaeota class WSA2: genomes reveal a uniquely fastidious methyl-reducing methanogen.</title>
        <authorList>
            <person name="Nobu M.K."/>
            <person name="Narihiro T."/>
            <person name="Kuroda K."/>
            <person name="Mei R."/>
            <person name="Liu W.T."/>
        </authorList>
    </citation>
    <scope>NUCLEOTIDE SEQUENCE [LARGE SCALE GENOMIC DNA]</scope>
    <source>
        <strain evidence="3">U1lsi0528_Bin055</strain>
    </source>
</reference>
<evidence type="ECO:0000313" key="4">
    <source>
        <dbReference type="Proteomes" id="UP000075398"/>
    </source>
</evidence>
<evidence type="ECO:0000256" key="2">
    <source>
        <dbReference type="SAM" id="Phobius"/>
    </source>
</evidence>
<dbReference type="Proteomes" id="UP000075398">
    <property type="component" value="Unassembled WGS sequence"/>
</dbReference>
<feature type="compositionally biased region" description="Low complexity" evidence="1">
    <location>
        <begin position="25"/>
        <end position="43"/>
    </location>
</feature>
<evidence type="ECO:0000313" key="3">
    <source>
        <dbReference type="EMBL" id="KYC48345.1"/>
    </source>
</evidence>
<comment type="caution">
    <text evidence="3">The sequence shown here is derived from an EMBL/GenBank/DDBJ whole genome shotgun (WGS) entry which is preliminary data.</text>
</comment>
<protein>
    <submittedName>
        <fullName evidence="3">Uncharacterized protein</fullName>
    </submittedName>
</protein>
<proteinExistence type="predicted"/>
<sequence>MATASSDKWKAYENYVKQNKEKLNKTTNTTTAKKTTTTQPKKTISQIRNEINSKVASKNQQKVDDRWKAYDTKVKSIIASQSNVSKMAEAKSKTTGTAKKSTTEKRIMKKETLDTLKALDKKWKSGANLTSTEKNYVKGLLDNKILIPERSYLLDKPSSTANSGYATSGGVYYNPTNTTTGQNTFVNPGTTPEVAANMRRRQRERQRPMRKPKPKYTDMFLDITNSGIIYIKDNKNISLLTTQDELRVFSFINSELRKGNTITLYAKYNVNVKQRALNIINTLRNYNKLFIVTSEYGTETPEEELLAPVISSHKIIEGKLNIDGGDNPQVIANLPNHQIPVLTPEREQAIYHQVIRYFNYRSKDDTQLDKLIYSTLDYMSHDGFVECISQACWYMNDEEILIDKSDYLLLHRVFVENQDAFKKWHKRNARDYKRYDLLNNRRRVEEKTKSIILKKSFSEPSTKQAKGGIFEGLNISPNIPFIAIAILIGILILK</sequence>
<keyword evidence="2" id="KW-1133">Transmembrane helix</keyword>
<feature type="region of interest" description="Disordered" evidence="1">
    <location>
        <begin position="21"/>
        <end position="43"/>
    </location>
</feature>
<dbReference type="AlphaFoldDB" id="A0A150ITZ4"/>
<dbReference type="EMBL" id="LNGC01000133">
    <property type="protein sequence ID" value="KYC48345.1"/>
    <property type="molecule type" value="Genomic_DNA"/>
</dbReference>
<feature type="compositionally biased region" description="Basic residues" evidence="1">
    <location>
        <begin position="198"/>
        <end position="214"/>
    </location>
</feature>
<name>A0A150ITZ4_9EURY</name>
<feature type="region of interest" description="Disordered" evidence="1">
    <location>
        <begin position="197"/>
        <end position="216"/>
    </location>
</feature>
<evidence type="ECO:0000256" key="1">
    <source>
        <dbReference type="SAM" id="MobiDB-lite"/>
    </source>
</evidence>
<feature type="transmembrane region" description="Helical" evidence="2">
    <location>
        <begin position="475"/>
        <end position="493"/>
    </location>
</feature>